<protein>
    <recommendedName>
        <fullName evidence="3 10">NAD(P)H-hydrate epimerase</fullName>
        <ecNumber evidence="3 10">5.1.99.6</ecNumber>
    </recommendedName>
    <alternativeName>
        <fullName evidence="10">NAD(P)HX epimerase</fullName>
    </alternativeName>
</protein>
<dbReference type="PANTHER" id="PTHR13232">
    <property type="entry name" value="NAD(P)H-HYDRATE EPIMERASE"/>
    <property type="match status" value="1"/>
</dbReference>
<feature type="binding site" evidence="10">
    <location>
        <position position="62"/>
    </location>
    <ligand>
        <name>K(+)</name>
        <dbReference type="ChEBI" id="CHEBI:29103"/>
    </ligand>
</feature>
<dbReference type="GO" id="GO:0005739">
    <property type="term" value="C:mitochondrion"/>
    <property type="evidence" value="ECO:0007669"/>
    <property type="project" value="UniProtKB-SubCell"/>
</dbReference>
<evidence type="ECO:0000256" key="8">
    <source>
        <dbReference type="ARBA" id="ARBA00023027"/>
    </source>
</evidence>
<dbReference type="GO" id="GO:0000166">
    <property type="term" value="F:nucleotide binding"/>
    <property type="evidence" value="ECO:0007669"/>
    <property type="project" value="UniProtKB-KW"/>
</dbReference>
<evidence type="ECO:0000256" key="5">
    <source>
        <dbReference type="ARBA" id="ARBA00022741"/>
    </source>
</evidence>
<comment type="catalytic activity">
    <reaction evidence="2 10">
        <text>(6R)-NADPHX = (6S)-NADPHX</text>
        <dbReference type="Rhea" id="RHEA:32227"/>
        <dbReference type="ChEBI" id="CHEBI:64076"/>
        <dbReference type="ChEBI" id="CHEBI:64077"/>
        <dbReference type="EC" id="5.1.99.6"/>
    </reaction>
</comment>
<comment type="catalytic activity">
    <reaction evidence="1 10">
        <text>(6R)-NADHX = (6S)-NADHX</text>
        <dbReference type="Rhea" id="RHEA:32215"/>
        <dbReference type="ChEBI" id="CHEBI:64074"/>
        <dbReference type="ChEBI" id="CHEBI:64075"/>
        <dbReference type="EC" id="5.1.99.6"/>
    </reaction>
</comment>
<name>A0A2T9Z318_9FUNG</name>
<dbReference type="STRING" id="61424.A0A2T9Z318"/>
<evidence type="ECO:0000256" key="6">
    <source>
        <dbReference type="ARBA" id="ARBA00022857"/>
    </source>
</evidence>
<comment type="similarity">
    <text evidence="10">Belongs to the NnrE/AIBP family.</text>
</comment>
<keyword evidence="5 10" id="KW-0547">Nucleotide-binding</keyword>
<sequence>MVKFLKQSLASQLDVDLMSEKCGFALEQLMELAGFSVAQSISKVYPKKSNSRVYVLTGPGNNGGDGLVAARHLSHFGYKPKLYYPKQPKNEHYQRLLKQCFQCDIELEPDLDKGLDQCDLIVDALFGFGFKPPIREPFGNALKALGNTKIPIVSVDVPSGWDVDNGKVDDSCINPEMLVSLSAPKPCAKFFEGKYHFLGGRFIPRFLAKEYDLDLPEYPGSEQCVLLSKI</sequence>
<dbReference type="InterPro" id="IPR004443">
    <property type="entry name" value="YjeF_N_dom"/>
</dbReference>
<keyword evidence="10" id="KW-0963">Cytoplasm</keyword>
<evidence type="ECO:0000256" key="2">
    <source>
        <dbReference type="ARBA" id="ARBA00000909"/>
    </source>
</evidence>
<dbReference type="EC" id="5.1.99.6" evidence="3 10"/>
<keyword evidence="9 10" id="KW-0413">Isomerase</keyword>
<dbReference type="OrthoDB" id="10064708at2759"/>
<comment type="caution">
    <text evidence="10">Lacks conserved residue(s) required for the propagation of feature annotation.</text>
</comment>
<dbReference type="Pfam" id="PF03853">
    <property type="entry name" value="YjeF_N"/>
    <property type="match status" value="1"/>
</dbReference>
<dbReference type="Proteomes" id="UP000245699">
    <property type="component" value="Unassembled WGS sequence"/>
</dbReference>
<evidence type="ECO:0000256" key="3">
    <source>
        <dbReference type="ARBA" id="ARBA00012228"/>
    </source>
</evidence>
<dbReference type="InterPro" id="IPR032976">
    <property type="entry name" value="YJEFN_prot_NAXE-like"/>
</dbReference>
<dbReference type="PANTHER" id="PTHR13232:SF10">
    <property type="entry name" value="NAD(P)H-HYDRATE EPIMERASE"/>
    <property type="match status" value="1"/>
</dbReference>
<keyword evidence="6" id="KW-0521">NADP</keyword>
<evidence type="ECO:0000313" key="12">
    <source>
        <dbReference type="EMBL" id="PVU98934.1"/>
    </source>
</evidence>
<dbReference type="NCBIfam" id="TIGR00197">
    <property type="entry name" value="yjeF_nterm"/>
    <property type="match status" value="1"/>
</dbReference>
<comment type="function">
    <text evidence="10">Catalyzes the epimerization of the S- and R-forms of NAD(P)HX, a damaged form of NAD(P)H that is a result of enzymatic or heat-dependent hydration. This is a prerequisite for the S-specific NAD(P)H-hydrate dehydratase to allow the repair of both epimers of NAD(P)HX.</text>
</comment>
<dbReference type="InterPro" id="IPR036652">
    <property type="entry name" value="YjeF_N_dom_sf"/>
</dbReference>
<evidence type="ECO:0000256" key="10">
    <source>
        <dbReference type="HAMAP-Rule" id="MF_03159"/>
    </source>
</evidence>
<feature type="binding site" evidence="10">
    <location>
        <begin position="61"/>
        <end position="65"/>
    </location>
    <ligand>
        <name>(6S)-NADPHX</name>
        <dbReference type="ChEBI" id="CHEBI:64076"/>
    </ligand>
</feature>
<accession>A0A2T9Z318</accession>
<dbReference type="AlphaFoldDB" id="A0A2T9Z318"/>
<feature type="binding site" evidence="10">
    <location>
        <position position="159"/>
    </location>
    <ligand>
        <name>K(+)</name>
        <dbReference type="ChEBI" id="CHEBI:29103"/>
    </ligand>
</feature>
<proteinExistence type="inferred from homology"/>
<feature type="binding site" evidence="10">
    <location>
        <position position="156"/>
    </location>
    <ligand>
        <name>(6S)-NADPHX</name>
        <dbReference type="ChEBI" id="CHEBI:64076"/>
    </ligand>
</feature>
<dbReference type="SUPFAM" id="SSF64153">
    <property type="entry name" value="YjeF N-terminal domain-like"/>
    <property type="match status" value="1"/>
</dbReference>
<dbReference type="PROSITE" id="PS51385">
    <property type="entry name" value="YJEF_N"/>
    <property type="match status" value="1"/>
</dbReference>
<dbReference type="FunFam" id="3.40.50.10260:FF:000005">
    <property type="entry name" value="NAD(P)H-hydrate epimerase"/>
    <property type="match status" value="1"/>
</dbReference>
<organism evidence="12 13">
    <name type="scientific">Furculomyces boomerangus</name>
    <dbReference type="NCBI Taxonomy" id="61424"/>
    <lineage>
        <taxon>Eukaryota</taxon>
        <taxon>Fungi</taxon>
        <taxon>Fungi incertae sedis</taxon>
        <taxon>Zoopagomycota</taxon>
        <taxon>Kickxellomycotina</taxon>
        <taxon>Harpellomycetes</taxon>
        <taxon>Harpellales</taxon>
        <taxon>Harpellaceae</taxon>
        <taxon>Furculomyces</taxon>
    </lineage>
</organism>
<feature type="domain" description="YjeF N-terminal" evidence="11">
    <location>
        <begin position="10"/>
        <end position="214"/>
    </location>
</feature>
<dbReference type="GO" id="GO:0046872">
    <property type="term" value="F:metal ion binding"/>
    <property type="evidence" value="ECO:0007669"/>
    <property type="project" value="UniProtKB-KW"/>
</dbReference>
<evidence type="ECO:0000259" key="11">
    <source>
        <dbReference type="PROSITE" id="PS51385"/>
    </source>
</evidence>
<evidence type="ECO:0000256" key="4">
    <source>
        <dbReference type="ARBA" id="ARBA00022723"/>
    </source>
</evidence>
<dbReference type="GO" id="GO:0052856">
    <property type="term" value="F:NAD(P)HX epimerase activity"/>
    <property type="evidence" value="ECO:0007669"/>
    <property type="project" value="UniProtKB-UniRule"/>
</dbReference>
<dbReference type="HAMAP" id="MF_01966">
    <property type="entry name" value="NADHX_epimerase"/>
    <property type="match status" value="1"/>
</dbReference>
<comment type="subcellular location">
    <subcellularLocation>
        <location evidence="10">Cytoplasm</location>
    </subcellularLocation>
    <subcellularLocation>
        <location evidence="10">Mitochondrion</location>
    </subcellularLocation>
</comment>
<keyword evidence="8 10" id="KW-0520">NAD</keyword>
<keyword evidence="13" id="KW-1185">Reference proteome</keyword>
<comment type="cofactor">
    <cofactor evidence="10">
        <name>K(+)</name>
        <dbReference type="ChEBI" id="CHEBI:29103"/>
    </cofactor>
    <text evidence="10">Binds 1 potassium ion per subunit.</text>
</comment>
<evidence type="ECO:0000256" key="9">
    <source>
        <dbReference type="ARBA" id="ARBA00023235"/>
    </source>
</evidence>
<comment type="caution">
    <text evidence="12">The sequence shown here is derived from an EMBL/GenBank/DDBJ whole genome shotgun (WGS) entry which is preliminary data.</text>
</comment>
<gene>
    <name evidence="12" type="ORF">BB559_001155</name>
</gene>
<feature type="binding site" evidence="10">
    <location>
        <begin position="127"/>
        <end position="133"/>
    </location>
    <ligand>
        <name>(6S)-NADPHX</name>
        <dbReference type="ChEBI" id="CHEBI:64076"/>
    </ligand>
</feature>
<reference evidence="12 13" key="1">
    <citation type="journal article" date="2018" name="MBio">
        <title>Comparative Genomics Reveals the Core Gene Toolbox for the Fungus-Insect Symbiosis.</title>
        <authorList>
            <person name="Wang Y."/>
            <person name="Stata M."/>
            <person name="Wang W."/>
            <person name="Stajich J.E."/>
            <person name="White M.M."/>
            <person name="Moncalvo J.M."/>
        </authorList>
    </citation>
    <scope>NUCLEOTIDE SEQUENCE [LARGE SCALE GENOMIC DNA]</scope>
    <source>
        <strain evidence="12 13">AUS-77-4</strain>
    </source>
</reference>
<feature type="binding site" evidence="10">
    <location>
        <position position="123"/>
    </location>
    <ligand>
        <name>K(+)</name>
        <dbReference type="ChEBI" id="CHEBI:29103"/>
    </ligand>
</feature>
<keyword evidence="7 10" id="KW-0630">Potassium</keyword>
<evidence type="ECO:0000256" key="7">
    <source>
        <dbReference type="ARBA" id="ARBA00022958"/>
    </source>
</evidence>
<keyword evidence="10" id="KW-0496">Mitochondrion</keyword>
<evidence type="ECO:0000256" key="1">
    <source>
        <dbReference type="ARBA" id="ARBA00000013"/>
    </source>
</evidence>
<dbReference type="Gene3D" id="3.40.50.10260">
    <property type="entry name" value="YjeF N-terminal domain"/>
    <property type="match status" value="1"/>
</dbReference>
<keyword evidence="4 10" id="KW-0479">Metal-binding</keyword>
<evidence type="ECO:0000313" key="13">
    <source>
        <dbReference type="Proteomes" id="UP000245699"/>
    </source>
</evidence>
<dbReference type="EMBL" id="MBFT01000061">
    <property type="protein sequence ID" value="PVU98934.1"/>
    <property type="molecule type" value="Genomic_DNA"/>
</dbReference>